<name>A0ABM1ADW6_APLCA</name>
<dbReference type="RefSeq" id="XP_012945827.1">
    <property type="nucleotide sequence ID" value="XM_013090373.1"/>
</dbReference>
<keyword evidence="2" id="KW-1185">Reference proteome</keyword>
<gene>
    <name evidence="3" type="primary">LOC106013769</name>
</gene>
<evidence type="ECO:0000313" key="3">
    <source>
        <dbReference type="RefSeq" id="XP_012945827.1"/>
    </source>
</evidence>
<feature type="non-terminal residue" evidence="3">
    <location>
        <position position="186"/>
    </location>
</feature>
<organism evidence="2 3">
    <name type="scientific">Aplysia californica</name>
    <name type="common">California sea hare</name>
    <dbReference type="NCBI Taxonomy" id="6500"/>
    <lineage>
        <taxon>Eukaryota</taxon>
        <taxon>Metazoa</taxon>
        <taxon>Spiralia</taxon>
        <taxon>Lophotrochozoa</taxon>
        <taxon>Mollusca</taxon>
        <taxon>Gastropoda</taxon>
        <taxon>Heterobranchia</taxon>
        <taxon>Euthyneura</taxon>
        <taxon>Tectipleura</taxon>
        <taxon>Aplysiida</taxon>
        <taxon>Aplysioidea</taxon>
        <taxon>Aplysiidae</taxon>
        <taxon>Aplysia</taxon>
    </lineage>
</organism>
<reference evidence="3" key="1">
    <citation type="submission" date="2025-08" db="UniProtKB">
        <authorList>
            <consortium name="RefSeq"/>
        </authorList>
    </citation>
    <scope>IDENTIFICATION</scope>
</reference>
<feature type="compositionally biased region" description="Gly residues" evidence="1">
    <location>
        <begin position="110"/>
        <end position="121"/>
    </location>
</feature>
<keyword evidence="3" id="KW-0371">Homeobox</keyword>
<accession>A0ABM1ADW6</accession>
<feature type="compositionally biased region" description="Basic residues" evidence="1">
    <location>
        <begin position="22"/>
        <end position="38"/>
    </location>
</feature>
<evidence type="ECO:0000256" key="1">
    <source>
        <dbReference type="SAM" id="MobiDB-lite"/>
    </source>
</evidence>
<evidence type="ECO:0000313" key="2">
    <source>
        <dbReference type="Proteomes" id="UP000694888"/>
    </source>
</evidence>
<sequence>MSPSSLYQQQQQQHQNRLPPPPHHHQQQQHPSPHHHHQPYSQQQQQQQQFQLSGRGASLDSAVGPLPHTHAHPHHTPPPPTAGQDFYDSPKAYANEVYMDHRELSRSRAGGSGGGGGGGPGASSWDPTGYPPPTSSQQQQQMDRGRDEYASLQMPPGGYVRPRTDDEQLLELQRSRYRARSETRLS</sequence>
<feature type="compositionally biased region" description="Low complexity" evidence="1">
    <location>
        <begin position="39"/>
        <end position="53"/>
    </location>
</feature>
<dbReference type="Proteomes" id="UP000694888">
    <property type="component" value="Unplaced"/>
</dbReference>
<protein>
    <submittedName>
        <fullName evidence="3">Homeobox protein abdominal-B</fullName>
    </submittedName>
</protein>
<dbReference type="GO" id="GO:0003677">
    <property type="term" value="F:DNA binding"/>
    <property type="evidence" value="ECO:0007669"/>
    <property type="project" value="UniProtKB-KW"/>
</dbReference>
<dbReference type="GeneID" id="106013769"/>
<feature type="compositionally biased region" description="Low complexity" evidence="1">
    <location>
        <begin position="1"/>
        <end position="17"/>
    </location>
</feature>
<feature type="region of interest" description="Disordered" evidence="1">
    <location>
        <begin position="1"/>
        <end position="186"/>
    </location>
</feature>
<keyword evidence="3" id="KW-0238">DNA-binding</keyword>
<proteinExistence type="predicted"/>